<dbReference type="PIRSF" id="PIRSF006603">
    <property type="entry name" value="DinF"/>
    <property type="match status" value="1"/>
</dbReference>
<evidence type="ECO:0000256" key="2">
    <source>
        <dbReference type="ARBA" id="ARBA00022448"/>
    </source>
</evidence>
<keyword evidence="5 7" id="KW-1133">Transmembrane helix</keyword>
<evidence type="ECO:0000313" key="8">
    <source>
        <dbReference type="EMBL" id="GAA5482189.1"/>
    </source>
</evidence>
<keyword evidence="9" id="KW-1185">Reference proteome</keyword>
<evidence type="ECO:0000256" key="3">
    <source>
        <dbReference type="ARBA" id="ARBA00022475"/>
    </source>
</evidence>
<feature type="transmembrane region" description="Helical" evidence="7">
    <location>
        <begin position="56"/>
        <end position="81"/>
    </location>
</feature>
<dbReference type="PANTHER" id="PTHR43549">
    <property type="entry name" value="MULTIDRUG RESISTANCE PROTEIN YPNP-RELATED"/>
    <property type="match status" value="1"/>
</dbReference>
<keyword evidence="2" id="KW-0813">Transport</keyword>
<dbReference type="Proteomes" id="UP001476282">
    <property type="component" value="Unassembled WGS sequence"/>
</dbReference>
<dbReference type="RefSeq" id="WP_353566332.1">
    <property type="nucleotide sequence ID" value="NZ_BAABRI010000006.1"/>
</dbReference>
<feature type="transmembrane region" description="Helical" evidence="7">
    <location>
        <begin position="139"/>
        <end position="156"/>
    </location>
</feature>
<proteinExistence type="predicted"/>
<comment type="caution">
    <text evidence="8">The sequence shown here is derived from an EMBL/GenBank/DDBJ whole genome shotgun (WGS) entry which is preliminary data.</text>
</comment>
<sequence length="447" mass="47817">MNPPLSLTTDSIARLTWRIALPMSIGMFFNTMFNVVDTLCAGWLGTTALAALSLSFPVFFVVMATGSGLSQGTTALMANYLGSGNRDEARHVFAQSLLMSLAAGIVLTGLGLATAPAVFRFLGAEGDYLGTVMAYMRPILFSSIAILLPMALNAALMAMGETRHFRNFLIGGFVANCALNPVLMWGLGPFPEMGVAGLALSTVLIQVGGVAFLGLQAWRSPVGHGLKRCHFRPDPRLLRQIAGQGVPAALNMLTIALGIFVTTWFVQRFGKDAVAAVGVATRIEQIVLLPTLGLNSAVLSIVGQNHGARLPDRVREAWLTAIKAGAGLMLAGGGLIVLLRGPAMRLFTPDETVIGHGRDYLLTSAVTLAAYPIIFITVFAMQGMKKPSYGLWLGLYRQLAAPVLVFHLLAFGLGWGLWGVWWGIAMVTWSAALFSLYWGYRRLCPGS</sequence>
<organism evidence="8 9">
    <name type="scientific">Haloferula sargassicola</name>
    <dbReference type="NCBI Taxonomy" id="490096"/>
    <lineage>
        <taxon>Bacteria</taxon>
        <taxon>Pseudomonadati</taxon>
        <taxon>Verrucomicrobiota</taxon>
        <taxon>Verrucomicrobiia</taxon>
        <taxon>Verrucomicrobiales</taxon>
        <taxon>Verrucomicrobiaceae</taxon>
        <taxon>Haloferula</taxon>
    </lineage>
</organism>
<evidence type="ECO:0000256" key="6">
    <source>
        <dbReference type="ARBA" id="ARBA00023136"/>
    </source>
</evidence>
<dbReference type="NCBIfam" id="TIGR00797">
    <property type="entry name" value="matE"/>
    <property type="match status" value="1"/>
</dbReference>
<dbReference type="EMBL" id="BAABRI010000006">
    <property type="protein sequence ID" value="GAA5482189.1"/>
    <property type="molecule type" value="Genomic_DNA"/>
</dbReference>
<feature type="transmembrane region" description="Helical" evidence="7">
    <location>
        <begin position="317"/>
        <end position="340"/>
    </location>
</feature>
<dbReference type="PANTHER" id="PTHR43549:SF3">
    <property type="entry name" value="MULTIDRUG RESISTANCE PROTEIN YPNP-RELATED"/>
    <property type="match status" value="1"/>
</dbReference>
<gene>
    <name evidence="8" type="primary">yeeO</name>
    <name evidence="8" type="ORF">Hsar01_01406</name>
</gene>
<keyword evidence="4 7" id="KW-0812">Transmembrane</keyword>
<reference evidence="8 9" key="1">
    <citation type="submission" date="2024-02" db="EMBL/GenBank/DDBJ databases">
        <title>Haloferula sargassicola NBRC 104335.</title>
        <authorList>
            <person name="Ichikawa N."/>
            <person name="Katano-Makiyama Y."/>
            <person name="Hidaka K."/>
        </authorList>
    </citation>
    <scope>NUCLEOTIDE SEQUENCE [LARGE SCALE GENOMIC DNA]</scope>
    <source>
        <strain evidence="8 9">NBRC 104335</strain>
    </source>
</reference>
<feature type="transmembrane region" description="Helical" evidence="7">
    <location>
        <begin position="360"/>
        <end position="381"/>
    </location>
</feature>
<dbReference type="InterPro" id="IPR002528">
    <property type="entry name" value="MATE_fam"/>
</dbReference>
<evidence type="ECO:0000256" key="1">
    <source>
        <dbReference type="ARBA" id="ARBA00004651"/>
    </source>
</evidence>
<feature type="transmembrane region" description="Helical" evidence="7">
    <location>
        <begin position="193"/>
        <end position="218"/>
    </location>
</feature>
<dbReference type="InterPro" id="IPR048279">
    <property type="entry name" value="MdtK-like"/>
</dbReference>
<feature type="transmembrane region" description="Helical" evidence="7">
    <location>
        <begin position="420"/>
        <end position="440"/>
    </location>
</feature>
<dbReference type="InterPro" id="IPR052031">
    <property type="entry name" value="Membrane_Transporter-Flippase"/>
</dbReference>
<accession>A0ABP9UQA4</accession>
<feature type="transmembrane region" description="Helical" evidence="7">
    <location>
        <begin position="246"/>
        <end position="266"/>
    </location>
</feature>
<keyword evidence="6 7" id="KW-0472">Membrane</keyword>
<feature type="transmembrane region" description="Helical" evidence="7">
    <location>
        <begin position="93"/>
        <end position="119"/>
    </location>
</feature>
<feature type="transmembrane region" description="Helical" evidence="7">
    <location>
        <begin position="21"/>
        <end position="44"/>
    </location>
</feature>
<evidence type="ECO:0000256" key="7">
    <source>
        <dbReference type="SAM" id="Phobius"/>
    </source>
</evidence>
<evidence type="ECO:0000313" key="9">
    <source>
        <dbReference type="Proteomes" id="UP001476282"/>
    </source>
</evidence>
<name>A0ABP9UQA4_9BACT</name>
<keyword evidence="3" id="KW-1003">Cell membrane</keyword>
<feature type="transmembrane region" description="Helical" evidence="7">
    <location>
        <begin position="168"/>
        <end position="187"/>
    </location>
</feature>
<evidence type="ECO:0000256" key="4">
    <source>
        <dbReference type="ARBA" id="ARBA00022692"/>
    </source>
</evidence>
<comment type="subcellular location">
    <subcellularLocation>
        <location evidence="1">Cell membrane</location>
        <topology evidence="1">Multi-pass membrane protein</topology>
    </subcellularLocation>
</comment>
<protein>
    <submittedName>
        <fullName evidence="8">FMN/FAD exporter YeeO</fullName>
    </submittedName>
</protein>
<dbReference type="Pfam" id="PF01554">
    <property type="entry name" value="MatE"/>
    <property type="match status" value="2"/>
</dbReference>
<evidence type="ECO:0000256" key="5">
    <source>
        <dbReference type="ARBA" id="ARBA00022989"/>
    </source>
</evidence>